<dbReference type="EMBL" id="CP025184">
    <property type="protein sequence ID" value="AWV20025.1"/>
    <property type="molecule type" value="Genomic_DNA"/>
</dbReference>
<dbReference type="SUPFAM" id="SSF56672">
    <property type="entry name" value="DNA/RNA polymerases"/>
    <property type="match status" value="1"/>
</dbReference>
<reference evidence="4" key="1">
    <citation type="submission" date="2017-12" db="EMBL/GenBank/DDBJ databases">
        <authorList>
            <person name="Martens C."/>
            <person name="Dahlstrom E."/>
            <person name="Barbian K."/>
            <person name="Sykora L."/>
            <person name="Ricklefs S."/>
            <person name="Bruno D."/>
            <person name="Anzick I."/>
            <person name="Myles I."/>
            <person name="Datta S.K."/>
        </authorList>
    </citation>
    <scope>NUCLEOTIDE SEQUENCE</scope>
    <source>
        <strain evidence="4">AD2</strain>
        <plasmid evidence="3">p3-AD2</plasmid>
        <plasmid evidence="4">p4-AD2</plasmid>
    </source>
</reference>
<dbReference type="PROSITE" id="PS50878">
    <property type="entry name" value="RT_POL"/>
    <property type="match status" value="1"/>
</dbReference>
<name>A0A4Y1MRC9_9PROT</name>
<proteinExistence type="inferred from homology"/>
<gene>
    <name evidence="4" type="ORF">RADP37_05420</name>
    <name evidence="3" type="ORF">RADP37_05512</name>
</gene>
<evidence type="ECO:0000313" key="3">
    <source>
        <dbReference type="EMBL" id="AWV20025.1"/>
    </source>
</evidence>
<dbReference type="PANTHER" id="PTHR34047:SF8">
    <property type="entry name" value="PROTEIN YKFC"/>
    <property type="match status" value="1"/>
</dbReference>
<dbReference type="AlphaFoldDB" id="A0A4Y1MRC9"/>
<organism evidence="4">
    <name type="scientific">Roseomonas mucosa</name>
    <dbReference type="NCBI Taxonomy" id="207340"/>
    <lineage>
        <taxon>Bacteria</taxon>
        <taxon>Pseudomonadati</taxon>
        <taxon>Pseudomonadota</taxon>
        <taxon>Alphaproteobacteria</taxon>
        <taxon>Acetobacterales</taxon>
        <taxon>Roseomonadaceae</taxon>
        <taxon>Roseomonas</taxon>
    </lineage>
</organism>
<dbReference type="PANTHER" id="PTHR34047">
    <property type="entry name" value="NUCLEAR INTRON MATURASE 1, MITOCHONDRIAL-RELATED"/>
    <property type="match status" value="1"/>
</dbReference>
<dbReference type="InterPro" id="IPR043128">
    <property type="entry name" value="Rev_trsase/Diguanyl_cyclase"/>
</dbReference>
<dbReference type="InterPro" id="IPR043502">
    <property type="entry name" value="DNA/RNA_pol_sf"/>
</dbReference>
<dbReference type="Pfam" id="PF00078">
    <property type="entry name" value="RVT_1"/>
    <property type="match status" value="1"/>
</dbReference>
<evidence type="ECO:0000256" key="1">
    <source>
        <dbReference type="ARBA" id="ARBA00034120"/>
    </source>
</evidence>
<dbReference type="EMBL" id="CP025185">
    <property type="protein sequence ID" value="AWV20074.1"/>
    <property type="molecule type" value="Genomic_DNA"/>
</dbReference>
<geneLocation type="plasmid" evidence="3">
    <name>p3-AD2</name>
</geneLocation>
<dbReference type="RefSeq" id="WP_397540357.1">
    <property type="nucleotide sequence ID" value="NZ_CP025184.1"/>
</dbReference>
<keyword evidence="4" id="KW-0808">Transferase</keyword>
<evidence type="ECO:0000259" key="2">
    <source>
        <dbReference type="PROSITE" id="PS50878"/>
    </source>
</evidence>
<sequence>MTSTARDQLSSIKNLQAVWKAYWPRVRNSTAGVDGILPRTFNDNLTRNLSLIRTEINEGYIYAALRGVRVPKKDPSKFRIICVPTVQDRLVQRALLQAIEQRAIKLGIANDVSFGFVKDSADVKRGAVAARNVAVSHRQRRPWAFKTDISAFFDRIPRNSLADSFRRAFSLSSLHSLVAGAIACEVDDSNPLIRRTLESNGIRRGEGLRQGMPLSPILSNFLLRDFDRAFVNAKLDLVRYADDLVVFADSEAECFTIAQLATEELGKLGLKLSPDKTEICPPDKPVEFLGMELGLKPGTPTYCLTISDQQCQRIRESFTELHDVDFALKENLNLPKLLLRLSNMKAGYRAAYNIAENFEDLKQKLDQWSDNCVVKLYSSIFGKDVIAKLHNSQKRFLLLP</sequence>
<keyword evidence="4" id="KW-0614">Plasmid</keyword>
<evidence type="ECO:0000313" key="4">
    <source>
        <dbReference type="EMBL" id="AWV20074.1"/>
    </source>
</evidence>
<dbReference type="Gene3D" id="3.30.70.270">
    <property type="match status" value="1"/>
</dbReference>
<keyword evidence="4" id="KW-0548">Nucleotidyltransferase</keyword>
<dbReference type="GO" id="GO:0003964">
    <property type="term" value="F:RNA-directed DNA polymerase activity"/>
    <property type="evidence" value="ECO:0007669"/>
    <property type="project" value="UniProtKB-KW"/>
</dbReference>
<comment type="similarity">
    <text evidence="1">Belongs to the bacterial reverse transcriptase family.</text>
</comment>
<feature type="domain" description="Reverse transcriptase" evidence="2">
    <location>
        <begin position="51"/>
        <end position="293"/>
    </location>
</feature>
<dbReference type="InterPro" id="IPR051083">
    <property type="entry name" value="GrpII_Intron_Splice-Mob/Def"/>
</dbReference>
<dbReference type="InterPro" id="IPR000477">
    <property type="entry name" value="RT_dom"/>
</dbReference>
<accession>A0A4Y1MRC9</accession>
<dbReference type="CDD" id="cd01651">
    <property type="entry name" value="RT_G2_intron"/>
    <property type="match status" value="1"/>
</dbReference>
<geneLocation type="plasmid" evidence="4">
    <name>p4-AD2</name>
</geneLocation>
<keyword evidence="4" id="KW-0695">RNA-directed DNA polymerase</keyword>
<dbReference type="EC" id="2.7.7.49" evidence="4"/>
<protein>
    <submittedName>
        <fullName evidence="4">Reverse transcriptase</fullName>
        <ecNumber evidence="4">2.7.7.49</ecNumber>
    </submittedName>
</protein>